<dbReference type="PANTHER" id="PTHR43115">
    <property type="entry name" value="DEHYDROGENASE/REDUCTASE SDR FAMILY MEMBER 11"/>
    <property type="match status" value="1"/>
</dbReference>
<dbReference type="OrthoDB" id="1933717at2759"/>
<keyword evidence="2" id="KW-0560">Oxidoreductase</keyword>
<dbReference type="Pfam" id="PF00106">
    <property type="entry name" value="adh_short"/>
    <property type="match status" value="1"/>
</dbReference>
<dbReference type="AlphaFoldDB" id="A0A9N9WK02"/>
<dbReference type="InterPro" id="IPR002347">
    <property type="entry name" value="SDR_fam"/>
</dbReference>
<dbReference type="InterPro" id="IPR036291">
    <property type="entry name" value="NAD(P)-bd_dom_sf"/>
</dbReference>
<accession>A0A9N9WK02</accession>
<organism evidence="4 5">
    <name type="scientific">Chironomus riparius</name>
    <dbReference type="NCBI Taxonomy" id="315576"/>
    <lineage>
        <taxon>Eukaryota</taxon>
        <taxon>Metazoa</taxon>
        <taxon>Ecdysozoa</taxon>
        <taxon>Arthropoda</taxon>
        <taxon>Hexapoda</taxon>
        <taxon>Insecta</taxon>
        <taxon>Pterygota</taxon>
        <taxon>Neoptera</taxon>
        <taxon>Endopterygota</taxon>
        <taxon>Diptera</taxon>
        <taxon>Nematocera</taxon>
        <taxon>Chironomoidea</taxon>
        <taxon>Chironomidae</taxon>
        <taxon>Chironominae</taxon>
        <taxon>Chironomus</taxon>
    </lineage>
</organism>
<reference evidence="4" key="2">
    <citation type="submission" date="2022-10" db="EMBL/GenBank/DDBJ databases">
        <authorList>
            <consortium name="ENA_rothamsted_submissions"/>
            <consortium name="culmorum"/>
            <person name="King R."/>
        </authorList>
    </citation>
    <scope>NUCLEOTIDE SEQUENCE</scope>
</reference>
<proteinExistence type="inferred from homology"/>
<sequence length="282" mass="31453">MADTANENEMPISWQEKRDSGIKRWEGRVAVVTGASSPIGMAICEDLVKHGLFVFGLATRAGKYELEALSKKLEKDNELGKLFAFECDIKEEGHVEPIFRYIGDYHDGIDLLVNNANIMSKGLILDDDNTSILRDVMETNIIGMCLVTREAAKLMKMRKEERKNLGHVINVMSVVGHKFGTTNTRSKPLNGLYPASRHASTAITECIRQEFLFFYENVKITAISPGFVEGQDTDILTEEEKSHGKMPSLSPKDVSAAVLYAISVKDEVQIQEIKIKPVGEFI</sequence>
<evidence type="ECO:0000256" key="3">
    <source>
        <dbReference type="RuleBase" id="RU000363"/>
    </source>
</evidence>
<reference evidence="4" key="1">
    <citation type="submission" date="2022-01" db="EMBL/GenBank/DDBJ databases">
        <authorList>
            <person name="King R."/>
        </authorList>
    </citation>
    <scope>NUCLEOTIDE SEQUENCE</scope>
</reference>
<dbReference type="Gene3D" id="3.40.50.720">
    <property type="entry name" value="NAD(P)-binding Rossmann-like Domain"/>
    <property type="match status" value="1"/>
</dbReference>
<evidence type="ECO:0000256" key="2">
    <source>
        <dbReference type="ARBA" id="ARBA00023002"/>
    </source>
</evidence>
<evidence type="ECO:0000313" key="5">
    <source>
        <dbReference type="Proteomes" id="UP001153620"/>
    </source>
</evidence>
<evidence type="ECO:0000313" key="4">
    <source>
        <dbReference type="EMBL" id="CAG9798366.1"/>
    </source>
</evidence>
<comment type="similarity">
    <text evidence="1 3">Belongs to the short-chain dehydrogenases/reductases (SDR) family.</text>
</comment>
<dbReference type="PANTHER" id="PTHR43115:SF4">
    <property type="entry name" value="DEHYDROGENASE_REDUCTASE SDR FAMILY MEMBER 11"/>
    <property type="match status" value="1"/>
</dbReference>
<dbReference type="Proteomes" id="UP001153620">
    <property type="component" value="Chromosome 1"/>
</dbReference>
<dbReference type="EMBL" id="OU895877">
    <property type="protein sequence ID" value="CAG9798366.1"/>
    <property type="molecule type" value="Genomic_DNA"/>
</dbReference>
<protein>
    <submittedName>
        <fullName evidence="4">Uncharacterized protein</fullName>
    </submittedName>
</protein>
<dbReference type="GO" id="GO:0016491">
    <property type="term" value="F:oxidoreductase activity"/>
    <property type="evidence" value="ECO:0007669"/>
    <property type="project" value="UniProtKB-KW"/>
</dbReference>
<dbReference type="PRINTS" id="PR00081">
    <property type="entry name" value="GDHRDH"/>
</dbReference>
<dbReference type="SUPFAM" id="SSF51735">
    <property type="entry name" value="NAD(P)-binding Rossmann-fold domains"/>
    <property type="match status" value="1"/>
</dbReference>
<dbReference type="PRINTS" id="PR00080">
    <property type="entry name" value="SDRFAMILY"/>
</dbReference>
<name>A0A9N9WK02_9DIPT</name>
<evidence type="ECO:0000256" key="1">
    <source>
        <dbReference type="ARBA" id="ARBA00006484"/>
    </source>
</evidence>
<gene>
    <name evidence="4" type="ORF">CHIRRI_LOCUS1349</name>
</gene>
<keyword evidence="5" id="KW-1185">Reference proteome</keyword>